<evidence type="ECO:0008006" key="6">
    <source>
        <dbReference type="Google" id="ProtNLM"/>
    </source>
</evidence>
<dbReference type="STRING" id="286115.A0A507C8J3"/>
<dbReference type="CDD" id="cd22852">
    <property type="entry name" value="SMN_C"/>
    <property type="match status" value="1"/>
</dbReference>
<proteinExistence type="predicted"/>
<feature type="region of interest" description="Disordered" evidence="1">
    <location>
        <begin position="1"/>
        <end position="39"/>
    </location>
</feature>
<dbReference type="EMBL" id="QEAN01000410">
    <property type="protein sequence ID" value="TPX37910.1"/>
    <property type="molecule type" value="Genomic_DNA"/>
</dbReference>
<dbReference type="VEuPathDB" id="FungiDB:SeMB42_g06808"/>
<dbReference type="Proteomes" id="UP000320475">
    <property type="component" value="Unassembled WGS sequence"/>
</dbReference>
<evidence type="ECO:0000256" key="1">
    <source>
        <dbReference type="SAM" id="MobiDB-lite"/>
    </source>
</evidence>
<feature type="compositionally biased region" description="Polar residues" evidence="1">
    <location>
        <begin position="132"/>
        <end position="141"/>
    </location>
</feature>
<dbReference type="EMBL" id="QEAM01000438">
    <property type="protein sequence ID" value="TPX39860.1"/>
    <property type="molecule type" value="Genomic_DNA"/>
</dbReference>
<dbReference type="AlphaFoldDB" id="A0A507C8J3"/>
<reference evidence="4 5" key="1">
    <citation type="journal article" date="2019" name="Sci. Rep.">
        <title>Comparative genomics of chytrid fungi reveal insights into the obligate biotrophic and pathogenic lifestyle of Synchytrium endobioticum.</title>
        <authorList>
            <person name="van de Vossenberg B.T.L.H."/>
            <person name="Warris S."/>
            <person name="Nguyen H.D.T."/>
            <person name="van Gent-Pelzer M.P.E."/>
            <person name="Joly D.L."/>
            <person name="van de Geest H.C."/>
            <person name="Bonants P.J.M."/>
            <person name="Smith D.S."/>
            <person name="Levesque C.A."/>
            <person name="van der Lee T.A.J."/>
        </authorList>
    </citation>
    <scope>NUCLEOTIDE SEQUENCE [LARGE SCALE GENOMIC DNA]</scope>
    <source>
        <strain evidence="3 5">LEV6574</strain>
        <strain evidence="2 4">MB42</strain>
    </source>
</reference>
<comment type="caution">
    <text evidence="2">The sequence shown here is derived from an EMBL/GenBank/DDBJ whole genome shotgun (WGS) entry which is preliminary data.</text>
</comment>
<evidence type="ECO:0000313" key="2">
    <source>
        <dbReference type="EMBL" id="TPX37910.1"/>
    </source>
</evidence>
<feature type="region of interest" description="Disordered" evidence="1">
    <location>
        <begin position="233"/>
        <end position="261"/>
    </location>
</feature>
<dbReference type="InterPro" id="IPR047313">
    <property type="entry name" value="SMN_C"/>
</dbReference>
<feature type="region of interest" description="Disordered" evidence="1">
    <location>
        <begin position="124"/>
        <end position="188"/>
    </location>
</feature>
<dbReference type="OrthoDB" id="197400at2759"/>
<evidence type="ECO:0000313" key="3">
    <source>
        <dbReference type="EMBL" id="TPX39860.1"/>
    </source>
</evidence>
<keyword evidence="4" id="KW-1185">Reference proteome</keyword>
<accession>A0A507C8J3</accession>
<dbReference type="CDD" id="cd22851">
    <property type="entry name" value="SMN_N"/>
    <property type="match status" value="1"/>
</dbReference>
<sequence>MSDEAQTQEDSTSDNNDAFEEDGEISEPGRTGQAAAAGIETTIVQPGTLIFDRQGSAKAESVAICSSDKWDDSALIAAWDAAYLEYQVRHSTSRSPKGVEQSGLKYYKKRRAEDDEILLQRLKKSKTDNTEDGSVQQQHSNADALGGHAGEHRLHHSTQQPGRGAENKTYHSTNGASGHDHSDLPGQATPCVNCGGEINPAQDETTTNLVMSWYWAGYYAGLARGQAQAFHHHEHQYEGGAQPEAQDEPADYRPRSPNGLY</sequence>
<evidence type="ECO:0000313" key="4">
    <source>
        <dbReference type="Proteomes" id="UP000317494"/>
    </source>
</evidence>
<evidence type="ECO:0000313" key="5">
    <source>
        <dbReference type="Proteomes" id="UP000320475"/>
    </source>
</evidence>
<organism evidence="2 4">
    <name type="scientific">Synchytrium endobioticum</name>
    <dbReference type="NCBI Taxonomy" id="286115"/>
    <lineage>
        <taxon>Eukaryota</taxon>
        <taxon>Fungi</taxon>
        <taxon>Fungi incertae sedis</taxon>
        <taxon>Chytridiomycota</taxon>
        <taxon>Chytridiomycota incertae sedis</taxon>
        <taxon>Chytridiomycetes</taxon>
        <taxon>Synchytriales</taxon>
        <taxon>Synchytriaceae</taxon>
        <taxon>Synchytrium</taxon>
    </lineage>
</organism>
<dbReference type="Proteomes" id="UP000317494">
    <property type="component" value="Unassembled WGS sequence"/>
</dbReference>
<name>A0A507C8J3_9FUNG</name>
<protein>
    <recommendedName>
        <fullName evidence="6">Survival motor neuron Tudor domain-containing protein</fullName>
    </recommendedName>
</protein>
<gene>
    <name evidence="3" type="ORF">SeLEV6574_g06943</name>
    <name evidence="2" type="ORF">SeMB42_g06808</name>
</gene>